<dbReference type="EMBL" id="JADYXP020000015">
    <property type="protein sequence ID" value="KAL0109106.1"/>
    <property type="molecule type" value="Genomic_DNA"/>
</dbReference>
<dbReference type="AlphaFoldDB" id="A0AAW2F328"/>
<feature type="region of interest" description="Disordered" evidence="1">
    <location>
        <begin position="92"/>
        <end position="111"/>
    </location>
</feature>
<reference evidence="2 3" key="1">
    <citation type="submission" date="2023-03" db="EMBL/GenBank/DDBJ databases">
        <title>High recombination rates correlate with genetic variation in Cardiocondyla obscurior ants.</title>
        <authorList>
            <person name="Errbii M."/>
        </authorList>
    </citation>
    <scope>NUCLEOTIDE SEQUENCE [LARGE SCALE GENOMIC DNA]</scope>
    <source>
        <strain evidence="2">Alpha-2009</strain>
        <tissue evidence="2">Whole body</tissue>
    </source>
</reference>
<evidence type="ECO:0000313" key="2">
    <source>
        <dbReference type="EMBL" id="KAL0109106.1"/>
    </source>
</evidence>
<feature type="region of interest" description="Disordered" evidence="1">
    <location>
        <begin position="1"/>
        <end position="29"/>
    </location>
</feature>
<gene>
    <name evidence="2" type="ORF">PUN28_014300</name>
</gene>
<comment type="caution">
    <text evidence="2">The sequence shown here is derived from an EMBL/GenBank/DDBJ whole genome shotgun (WGS) entry which is preliminary data.</text>
</comment>
<name>A0AAW2F328_9HYME</name>
<evidence type="ECO:0000313" key="3">
    <source>
        <dbReference type="Proteomes" id="UP001430953"/>
    </source>
</evidence>
<protein>
    <submittedName>
        <fullName evidence="2">Uncharacterized protein</fullName>
    </submittedName>
</protein>
<feature type="compositionally biased region" description="Basic and acidic residues" evidence="1">
    <location>
        <begin position="1"/>
        <end position="12"/>
    </location>
</feature>
<accession>A0AAW2F328</accession>
<organism evidence="2 3">
    <name type="scientific">Cardiocondyla obscurior</name>
    <dbReference type="NCBI Taxonomy" id="286306"/>
    <lineage>
        <taxon>Eukaryota</taxon>
        <taxon>Metazoa</taxon>
        <taxon>Ecdysozoa</taxon>
        <taxon>Arthropoda</taxon>
        <taxon>Hexapoda</taxon>
        <taxon>Insecta</taxon>
        <taxon>Pterygota</taxon>
        <taxon>Neoptera</taxon>
        <taxon>Endopterygota</taxon>
        <taxon>Hymenoptera</taxon>
        <taxon>Apocrita</taxon>
        <taxon>Aculeata</taxon>
        <taxon>Formicoidea</taxon>
        <taxon>Formicidae</taxon>
        <taxon>Myrmicinae</taxon>
        <taxon>Cardiocondyla</taxon>
    </lineage>
</organism>
<sequence length="111" mass="11841">MRCTLREGESKNAGEGAGNGERRDENAGMHFPIWYVDDGSGLDRGTRVELNGRKSFLVIHPSARGPARRGEKRPVNCGSAIPAKATVCPARASDPRGVFQSRGGGDGAYNK</sequence>
<proteinExistence type="predicted"/>
<evidence type="ECO:0000256" key="1">
    <source>
        <dbReference type="SAM" id="MobiDB-lite"/>
    </source>
</evidence>
<dbReference type="Proteomes" id="UP001430953">
    <property type="component" value="Unassembled WGS sequence"/>
</dbReference>
<feature type="compositionally biased region" description="Gly residues" evidence="1">
    <location>
        <begin position="102"/>
        <end position="111"/>
    </location>
</feature>
<keyword evidence="3" id="KW-1185">Reference proteome</keyword>